<evidence type="ECO:0000256" key="6">
    <source>
        <dbReference type="SAM" id="Phobius"/>
    </source>
</evidence>
<dbReference type="KEGG" id="sms:SMDSEM_267"/>
<dbReference type="PANTHER" id="PTHR30238">
    <property type="entry name" value="MEMBRANE BOUND PREDICTED REDOX MODULATOR"/>
    <property type="match status" value="1"/>
</dbReference>
<feature type="transmembrane region" description="Helical" evidence="6">
    <location>
        <begin position="56"/>
        <end position="76"/>
    </location>
</feature>
<reference evidence="7 8" key="1">
    <citation type="journal article" date="2009" name="Proc. Natl. Acad. Sci. U.S.A.">
        <title>Convergent evolution of metabolic roles in bacterial co-symbionts of insects.</title>
        <authorList>
            <person name="McCutcheon J.P."/>
            <person name="McDonald B.R."/>
            <person name="Moran N.A."/>
        </authorList>
    </citation>
    <scope>NUCLEOTIDE SEQUENCE [LARGE SCALE GENOMIC DNA]</scope>
    <source>
        <strain evidence="7 8">SMDSEM</strain>
    </source>
</reference>
<dbReference type="AlphaFoldDB" id="C7LKK2"/>
<feature type="transmembrane region" description="Helical" evidence="6">
    <location>
        <begin position="150"/>
        <end position="170"/>
    </location>
</feature>
<evidence type="ECO:0000256" key="1">
    <source>
        <dbReference type="ARBA" id="ARBA00004141"/>
    </source>
</evidence>
<dbReference type="PANTHER" id="PTHR30238:SF4">
    <property type="entry name" value="SLL1022 PROTEIN"/>
    <property type="match status" value="1"/>
</dbReference>
<feature type="transmembrane region" description="Helical" evidence="6">
    <location>
        <begin position="182"/>
        <end position="199"/>
    </location>
</feature>
<keyword evidence="3 6" id="KW-0812">Transmembrane</keyword>
<proteinExistence type="inferred from homology"/>
<evidence type="ECO:0000313" key="8">
    <source>
        <dbReference type="Proteomes" id="UP000008074"/>
    </source>
</evidence>
<gene>
    <name evidence="7" type="ordered locus">SMDSEM_267</name>
</gene>
<evidence type="ECO:0000256" key="5">
    <source>
        <dbReference type="ARBA" id="ARBA00023136"/>
    </source>
</evidence>
<evidence type="ECO:0000313" key="7">
    <source>
        <dbReference type="EMBL" id="ACU52964.1"/>
    </source>
</evidence>
<dbReference type="EMBL" id="CP001605">
    <property type="protein sequence ID" value="ACU52964.1"/>
    <property type="molecule type" value="Genomic_DNA"/>
</dbReference>
<dbReference type="Pfam" id="PF03741">
    <property type="entry name" value="TerC"/>
    <property type="match status" value="1"/>
</dbReference>
<comment type="subcellular location">
    <subcellularLocation>
        <location evidence="1">Membrane</location>
        <topology evidence="1">Multi-pass membrane protein</topology>
    </subcellularLocation>
</comment>
<evidence type="ECO:0000256" key="4">
    <source>
        <dbReference type="ARBA" id="ARBA00022989"/>
    </source>
</evidence>
<sequence>MKTNYYQFFKEIVDHPLHSLSILINIVLIEALLSIDNATILTTLVKNINKKDRKKALNYGIFGAYFFRIISLIFAAVIINMWWLKLIGGLYLIYLGINHFLKTQKEEKNLFKINFFSKIWVTILYVELIDFLFSIDNILAGISYSNNPLLIFLGVFISLFLLRISTVKLLKLTEKYSSLEDSAFFIIILLGLKLIISLYEKIYQDDNFTLFLQSKSFKISFTLTNLMIFIIPIFYLNFLK</sequence>
<evidence type="ECO:0000256" key="3">
    <source>
        <dbReference type="ARBA" id="ARBA00022692"/>
    </source>
</evidence>
<protein>
    <submittedName>
        <fullName evidence="7">Integral membrane protein TerC family</fullName>
    </submittedName>
</protein>
<dbReference type="InterPro" id="IPR005496">
    <property type="entry name" value="Integral_membrane_TerC"/>
</dbReference>
<dbReference type="Proteomes" id="UP000008074">
    <property type="component" value="Chromosome"/>
</dbReference>
<keyword evidence="4 6" id="KW-1133">Transmembrane helix</keyword>
<feature type="transmembrane region" description="Helical" evidence="6">
    <location>
        <begin position="219"/>
        <end position="239"/>
    </location>
</feature>
<comment type="similarity">
    <text evidence="2">Belongs to the TerC family.</text>
</comment>
<dbReference type="InterPro" id="IPR022493">
    <property type="entry name" value="CHP03716_TM_YkoY"/>
</dbReference>
<keyword evidence="5 6" id="KW-0472">Membrane</keyword>
<feature type="transmembrane region" description="Helical" evidence="6">
    <location>
        <begin position="82"/>
        <end position="101"/>
    </location>
</feature>
<accession>C7LKK2</accession>
<name>C7LKK2_KARMS</name>
<evidence type="ECO:0000256" key="2">
    <source>
        <dbReference type="ARBA" id="ARBA00007511"/>
    </source>
</evidence>
<feature type="transmembrane region" description="Helical" evidence="6">
    <location>
        <begin position="122"/>
        <end position="144"/>
    </location>
</feature>
<dbReference type="NCBIfam" id="TIGR03716">
    <property type="entry name" value="R_switched_YkoY"/>
    <property type="match status" value="1"/>
</dbReference>
<dbReference type="HOGENOM" id="CLU_070543_1_1_10"/>
<organism evidence="7 8">
    <name type="scientific">Karelsulcia muelleri (strain SMDSEM)</name>
    <name type="common">Sulcia muelleri</name>
    <dbReference type="NCBI Taxonomy" id="595499"/>
    <lineage>
        <taxon>Bacteria</taxon>
        <taxon>Pseudomonadati</taxon>
        <taxon>Bacteroidota</taxon>
        <taxon>Flavobacteriia</taxon>
        <taxon>Flavobacteriales</taxon>
        <taxon>Candidatus Karelsulcia</taxon>
    </lineage>
</organism>
<dbReference type="GO" id="GO:0016020">
    <property type="term" value="C:membrane"/>
    <property type="evidence" value="ECO:0007669"/>
    <property type="project" value="UniProtKB-SubCell"/>
</dbReference>